<accession>A0A2P1NLK9</accession>
<evidence type="ECO:0000313" key="1">
    <source>
        <dbReference type="EMBL" id="AVP57887.1"/>
    </source>
</evidence>
<dbReference type="OrthoDB" id="9153250at2"/>
<dbReference type="Proteomes" id="UP000241829">
    <property type="component" value="Chromosome"/>
</dbReference>
<gene>
    <name evidence="1" type="ORF">C7H73_09595</name>
</gene>
<evidence type="ECO:0000313" key="2">
    <source>
        <dbReference type="Proteomes" id="UP000241829"/>
    </source>
</evidence>
<dbReference type="AlphaFoldDB" id="A0A2P1NLK9"/>
<dbReference type="RefSeq" id="WP_106846440.1">
    <property type="nucleotide sequence ID" value="NZ_CP027792.1"/>
</dbReference>
<dbReference type="EMBL" id="CP027792">
    <property type="protein sequence ID" value="AVP57887.1"/>
    <property type="molecule type" value="Genomic_DNA"/>
</dbReference>
<dbReference type="KEGG" id="melm:C7H73_09595"/>
<reference evidence="2" key="1">
    <citation type="submission" date="2018-03" db="EMBL/GenBank/DDBJ databases">
        <title>Genome sequencing of Melaminivora sp. strain SC2-7.</title>
        <authorList>
            <person name="Kim S.-J."/>
            <person name="Heo J."/>
            <person name="Ahn J.-H."/>
            <person name="Kwon S.-W."/>
        </authorList>
    </citation>
    <scope>NUCLEOTIDE SEQUENCE [LARGE SCALE GENOMIC DNA]</scope>
    <source>
        <strain evidence="2">SC2-7</strain>
    </source>
</reference>
<organism evidence="1 2">
    <name type="scientific">Pulveribacter suum</name>
    <dbReference type="NCBI Taxonomy" id="2116657"/>
    <lineage>
        <taxon>Bacteria</taxon>
        <taxon>Pseudomonadati</taxon>
        <taxon>Pseudomonadota</taxon>
        <taxon>Betaproteobacteria</taxon>
        <taxon>Burkholderiales</taxon>
        <taxon>Comamonadaceae</taxon>
        <taxon>Pulveribacter</taxon>
    </lineage>
</organism>
<name>A0A2P1NLK9_9BURK</name>
<evidence type="ECO:0008006" key="3">
    <source>
        <dbReference type="Google" id="ProtNLM"/>
    </source>
</evidence>
<protein>
    <recommendedName>
        <fullName evidence="3">DUF2946 domain-containing protein</fullName>
    </recommendedName>
</protein>
<proteinExistence type="predicted"/>
<sequence>MSPRPVASLPLRRRLAALWLLLALAVVPLLGRMHQVVHGPGSVHAAGQPVRDTLHALFAGHGHADCQVLDQQTLGGPWSACALPLAQALPQPAPAGAPAAAPALRRLAPFQARAPPTAG</sequence>
<keyword evidence="2" id="KW-1185">Reference proteome</keyword>